<dbReference type="InterPro" id="IPR009875">
    <property type="entry name" value="PilZ_domain"/>
</dbReference>
<dbReference type="EMBL" id="JABZEO010000004">
    <property type="protein sequence ID" value="NVZ09138.1"/>
    <property type="molecule type" value="Genomic_DNA"/>
</dbReference>
<accession>A0A850R730</accession>
<dbReference type="Proteomes" id="UP000592294">
    <property type="component" value="Unassembled WGS sequence"/>
</dbReference>
<dbReference type="Pfam" id="PF07238">
    <property type="entry name" value="PilZ"/>
    <property type="match status" value="1"/>
</dbReference>
<gene>
    <name evidence="2" type="ORF">HW932_07670</name>
</gene>
<organism evidence="2 3">
    <name type="scientific">Allochromatium humboldtianum</name>
    <dbReference type="NCBI Taxonomy" id="504901"/>
    <lineage>
        <taxon>Bacteria</taxon>
        <taxon>Pseudomonadati</taxon>
        <taxon>Pseudomonadota</taxon>
        <taxon>Gammaproteobacteria</taxon>
        <taxon>Chromatiales</taxon>
        <taxon>Chromatiaceae</taxon>
        <taxon>Allochromatium</taxon>
    </lineage>
</organism>
<dbReference type="SUPFAM" id="SSF141371">
    <property type="entry name" value="PilZ domain-like"/>
    <property type="match status" value="1"/>
</dbReference>
<evidence type="ECO:0000313" key="3">
    <source>
        <dbReference type="Proteomes" id="UP000592294"/>
    </source>
</evidence>
<reference evidence="2 3" key="1">
    <citation type="submission" date="2020-06" db="EMBL/GenBank/DDBJ databases">
        <title>Whole-genome sequence of Allochromatium humboldtianum DSM 21881, type strain.</title>
        <authorList>
            <person name="Kyndt J.A."/>
            <person name="Meyer T.E."/>
        </authorList>
    </citation>
    <scope>NUCLEOTIDE SEQUENCE [LARGE SCALE GENOMIC DNA]</scope>
    <source>
        <strain evidence="2 3">DSM 21881</strain>
    </source>
</reference>
<dbReference type="RefSeq" id="WP_176975903.1">
    <property type="nucleotide sequence ID" value="NZ_JABZEO010000004.1"/>
</dbReference>
<dbReference type="Gene3D" id="2.40.10.220">
    <property type="entry name" value="predicted glycosyltransferase like domains"/>
    <property type="match status" value="1"/>
</dbReference>
<evidence type="ECO:0000259" key="1">
    <source>
        <dbReference type="Pfam" id="PF07238"/>
    </source>
</evidence>
<dbReference type="GO" id="GO:0035438">
    <property type="term" value="F:cyclic-di-GMP binding"/>
    <property type="evidence" value="ECO:0007669"/>
    <property type="project" value="InterPro"/>
</dbReference>
<sequence length="97" mass="10770">MNNNEKRQHPRLPVEVEVELYRSDRSMCLVWTDDLSNGGVSLTMNGHGDWPPIGARVQIRVSGPLGGDDEPPLVDAIVVRHTEAGIAVRFDEPPTRE</sequence>
<name>A0A850R730_9GAMM</name>
<keyword evidence="3" id="KW-1185">Reference proteome</keyword>
<evidence type="ECO:0000313" key="2">
    <source>
        <dbReference type="EMBL" id="NVZ09138.1"/>
    </source>
</evidence>
<proteinExistence type="predicted"/>
<feature type="domain" description="PilZ" evidence="1">
    <location>
        <begin position="5"/>
        <end position="95"/>
    </location>
</feature>
<dbReference type="AlphaFoldDB" id="A0A850R730"/>
<protein>
    <submittedName>
        <fullName evidence="2">PilZ domain-containing protein</fullName>
    </submittedName>
</protein>
<comment type="caution">
    <text evidence="2">The sequence shown here is derived from an EMBL/GenBank/DDBJ whole genome shotgun (WGS) entry which is preliminary data.</text>
</comment>